<accession>A0A2T2NKU5</accession>
<dbReference type="EMBL" id="KZ678136">
    <property type="protein sequence ID" value="PSN65886.1"/>
    <property type="molecule type" value="Genomic_DNA"/>
</dbReference>
<keyword evidence="1" id="KW-0472">Membrane</keyword>
<name>A0A2T2NKU5_CORCC</name>
<dbReference type="Proteomes" id="UP000240883">
    <property type="component" value="Unassembled WGS sequence"/>
</dbReference>
<evidence type="ECO:0000313" key="3">
    <source>
        <dbReference type="Proteomes" id="UP000240883"/>
    </source>
</evidence>
<organism evidence="2 3">
    <name type="scientific">Corynespora cassiicola Philippines</name>
    <dbReference type="NCBI Taxonomy" id="1448308"/>
    <lineage>
        <taxon>Eukaryota</taxon>
        <taxon>Fungi</taxon>
        <taxon>Dikarya</taxon>
        <taxon>Ascomycota</taxon>
        <taxon>Pezizomycotina</taxon>
        <taxon>Dothideomycetes</taxon>
        <taxon>Pleosporomycetidae</taxon>
        <taxon>Pleosporales</taxon>
        <taxon>Corynesporascaceae</taxon>
        <taxon>Corynespora</taxon>
    </lineage>
</organism>
<dbReference type="PROSITE" id="PS51257">
    <property type="entry name" value="PROKAR_LIPOPROTEIN"/>
    <property type="match status" value="1"/>
</dbReference>
<reference evidence="2 3" key="1">
    <citation type="journal article" date="2018" name="Front. Microbiol.">
        <title>Genome-Wide Analysis of Corynespora cassiicola Leaf Fall Disease Putative Effectors.</title>
        <authorList>
            <person name="Lopez D."/>
            <person name="Ribeiro S."/>
            <person name="Label P."/>
            <person name="Fumanal B."/>
            <person name="Venisse J.S."/>
            <person name="Kohler A."/>
            <person name="de Oliveira R.R."/>
            <person name="Labutti K."/>
            <person name="Lipzen A."/>
            <person name="Lail K."/>
            <person name="Bauer D."/>
            <person name="Ohm R.A."/>
            <person name="Barry K.W."/>
            <person name="Spatafora J."/>
            <person name="Grigoriev I.V."/>
            <person name="Martin F.M."/>
            <person name="Pujade-Renaud V."/>
        </authorList>
    </citation>
    <scope>NUCLEOTIDE SEQUENCE [LARGE SCALE GENOMIC DNA]</scope>
    <source>
        <strain evidence="2 3">Philippines</strain>
    </source>
</reference>
<keyword evidence="1" id="KW-1133">Transmembrane helix</keyword>
<keyword evidence="3" id="KW-1185">Reference proteome</keyword>
<sequence>MMRFKQGSKESGKGEERAHTYLHTYLIGLFSCDGLWRWLYTRFASTPVPFFPLSPRLELGVRFFCVAVHML</sequence>
<evidence type="ECO:0000313" key="2">
    <source>
        <dbReference type="EMBL" id="PSN65886.1"/>
    </source>
</evidence>
<evidence type="ECO:0000256" key="1">
    <source>
        <dbReference type="SAM" id="Phobius"/>
    </source>
</evidence>
<feature type="transmembrane region" description="Helical" evidence="1">
    <location>
        <begin position="21"/>
        <end position="40"/>
    </location>
</feature>
<keyword evidence="1" id="KW-0812">Transmembrane</keyword>
<dbReference type="AlphaFoldDB" id="A0A2T2NKU5"/>
<proteinExistence type="predicted"/>
<protein>
    <submittedName>
        <fullName evidence="2">Uncharacterized protein</fullName>
    </submittedName>
</protein>
<gene>
    <name evidence="2" type="ORF">BS50DRAFT_400620</name>
</gene>